<gene>
    <name evidence="2" type="ORF">ROA7745_02635</name>
</gene>
<keyword evidence="1" id="KW-1133">Transmembrane helix</keyword>
<evidence type="ECO:0000313" key="2">
    <source>
        <dbReference type="EMBL" id="SMC12803.1"/>
    </source>
</evidence>
<dbReference type="Proteomes" id="UP000193224">
    <property type="component" value="Unassembled WGS sequence"/>
</dbReference>
<organism evidence="2 3">
    <name type="scientific">Roseovarius aestuarii</name>
    <dbReference type="NCBI Taxonomy" id="475083"/>
    <lineage>
        <taxon>Bacteria</taxon>
        <taxon>Pseudomonadati</taxon>
        <taxon>Pseudomonadota</taxon>
        <taxon>Alphaproteobacteria</taxon>
        <taxon>Rhodobacterales</taxon>
        <taxon>Roseobacteraceae</taxon>
        <taxon>Roseovarius</taxon>
    </lineage>
</organism>
<sequence>MIVGMVFCSVLFGVVFGIITYASGSTLLMAFAAYAISGALLLLGMTLLQTIRVMAADALHEPQPDRSS</sequence>
<accession>A0A1X7BT78</accession>
<reference evidence="2 3" key="1">
    <citation type="submission" date="2017-03" db="EMBL/GenBank/DDBJ databases">
        <authorList>
            <person name="Afonso C.L."/>
            <person name="Miller P.J."/>
            <person name="Scott M.A."/>
            <person name="Spackman E."/>
            <person name="Goraichik I."/>
            <person name="Dimitrov K.M."/>
            <person name="Suarez D.L."/>
            <person name="Swayne D.E."/>
        </authorList>
    </citation>
    <scope>NUCLEOTIDE SEQUENCE [LARGE SCALE GENOMIC DNA]</scope>
    <source>
        <strain evidence="2 3">CECT 7745</strain>
    </source>
</reference>
<dbReference type="RefSeq" id="WP_085800741.1">
    <property type="nucleotide sequence ID" value="NZ_FWXB01000009.1"/>
</dbReference>
<dbReference type="AlphaFoldDB" id="A0A1X7BT78"/>
<keyword evidence="1" id="KW-0812">Transmembrane</keyword>
<evidence type="ECO:0000256" key="1">
    <source>
        <dbReference type="SAM" id="Phobius"/>
    </source>
</evidence>
<name>A0A1X7BT78_9RHOB</name>
<keyword evidence="1" id="KW-0472">Membrane</keyword>
<evidence type="ECO:0000313" key="3">
    <source>
        <dbReference type="Proteomes" id="UP000193224"/>
    </source>
</evidence>
<protein>
    <submittedName>
        <fullName evidence="2">Uncharacterized protein</fullName>
    </submittedName>
</protein>
<proteinExistence type="predicted"/>
<dbReference type="EMBL" id="FWXB01000009">
    <property type="protein sequence ID" value="SMC12803.1"/>
    <property type="molecule type" value="Genomic_DNA"/>
</dbReference>
<feature type="transmembrane region" description="Helical" evidence="1">
    <location>
        <begin position="27"/>
        <end position="48"/>
    </location>
</feature>
<keyword evidence="3" id="KW-1185">Reference proteome</keyword>